<evidence type="ECO:0000256" key="1">
    <source>
        <dbReference type="SAM" id="MobiDB-lite"/>
    </source>
</evidence>
<feature type="compositionally biased region" description="Basic residues" evidence="1">
    <location>
        <begin position="67"/>
        <end position="79"/>
    </location>
</feature>
<comment type="caution">
    <text evidence="2">The sequence shown here is derived from an EMBL/GenBank/DDBJ whole genome shotgun (WGS) entry which is preliminary data.</text>
</comment>
<dbReference type="AlphaFoldDB" id="A0A8H7NTD8"/>
<gene>
    <name evidence="2" type="ORF">IEO21_09949</name>
</gene>
<evidence type="ECO:0000313" key="2">
    <source>
        <dbReference type="EMBL" id="KAF9802202.1"/>
    </source>
</evidence>
<organism evidence="2 3">
    <name type="scientific">Rhodonia placenta</name>
    <dbReference type="NCBI Taxonomy" id="104341"/>
    <lineage>
        <taxon>Eukaryota</taxon>
        <taxon>Fungi</taxon>
        <taxon>Dikarya</taxon>
        <taxon>Basidiomycota</taxon>
        <taxon>Agaricomycotina</taxon>
        <taxon>Agaricomycetes</taxon>
        <taxon>Polyporales</taxon>
        <taxon>Adustoporiaceae</taxon>
        <taxon>Rhodonia</taxon>
    </lineage>
</organism>
<accession>A0A8H7NTD8</accession>
<evidence type="ECO:0000313" key="3">
    <source>
        <dbReference type="Proteomes" id="UP000639403"/>
    </source>
</evidence>
<name>A0A8H7NTD8_9APHY</name>
<proteinExistence type="predicted"/>
<reference evidence="2" key="1">
    <citation type="submission" date="2020-11" db="EMBL/GenBank/DDBJ databases">
        <authorList>
            <person name="Koelle M."/>
            <person name="Horta M.A.C."/>
            <person name="Nowrousian M."/>
            <person name="Ohm R.A."/>
            <person name="Benz P."/>
            <person name="Pilgard A."/>
        </authorList>
    </citation>
    <scope>NUCLEOTIDE SEQUENCE</scope>
    <source>
        <strain evidence="2">FPRL280</strain>
    </source>
</reference>
<reference evidence="2" key="2">
    <citation type="journal article" name="Front. Microbiol.">
        <title>Degradative Capacity of Two Strains of Rhodonia placenta: From Phenotype to Genotype.</title>
        <authorList>
            <person name="Kolle M."/>
            <person name="Horta M.A.C."/>
            <person name="Nowrousian M."/>
            <person name="Ohm R.A."/>
            <person name="Benz J.P."/>
            <person name="Pilgard A."/>
        </authorList>
    </citation>
    <scope>NUCLEOTIDE SEQUENCE</scope>
    <source>
        <strain evidence="2">FPRL280</strain>
    </source>
</reference>
<feature type="compositionally biased region" description="Basic residues" evidence="1">
    <location>
        <begin position="87"/>
        <end position="101"/>
    </location>
</feature>
<feature type="region of interest" description="Disordered" evidence="1">
    <location>
        <begin position="43"/>
        <end position="101"/>
    </location>
</feature>
<dbReference type="EMBL" id="JADOXO010000596">
    <property type="protein sequence ID" value="KAF9802202.1"/>
    <property type="molecule type" value="Genomic_DNA"/>
</dbReference>
<sequence length="101" mass="11662">MPAPRARRWTGQNHTQEAEARCRLFRAQPRSMSHFHSFYALPVHSPSLLPPRPSQHTSPPHDPRPHQGQRRRPRARRHVGALPPRALPRRARCAGRGLRAR</sequence>
<protein>
    <submittedName>
        <fullName evidence="2">Uncharacterized protein</fullName>
    </submittedName>
</protein>
<dbReference type="Proteomes" id="UP000639403">
    <property type="component" value="Unassembled WGS sequence"/>
</dbReference>